<sequence length="68" mass="7543">MARAAREPQVSTVRVTISRGNTASHQLASQYGFVEVGEQWDDEDGLEIIYEVPADHPHSDLESPPVPR</sequence>
<evidence type="ECO:0000313" key="1">
    <source>
        <dbReference type="EMBL" id="GAA1964966.1"/>
    </source>
</evidence>
<dbReference type="EMBL" id="BAAANN010000015">
    <property type="protein sequence ID" value="GAA1964966.1"/>
    <property type="molecule type" value="Genomic_DNA"/>
</dbReference>
<dbReference type="SUPFAM" id="SSF55729">
    <property type="entry name" value="Acyl-CoA N-acyltransferases (Nat)"/>
    <property type="match status" value="1"/>
</dbReference>
<gene>
    <name evidence="1" type="ORF">GCM10009754_41210</name>
</gene>
<keyword evidence="2" id="KW-1185">Reference proteome</keyword>
<comment type="caution">
    <text evidence="1">The sequence shown here is derived from an EMBL/GenBank/DDBJ whole genome shotgun (WGS) entry which is preliminary data.</text>
</comment>
<organism evidence="1 2">
    <name type="scientific">Amycolatopsis minnesotensis</name>
    <dbReference type="NCBI Taxonomy" id="337894"/>
    <lineage>
        <taxon>Bacteria</taxon>
        <taxon>Bacillati</taxon>
        <taxon>Actinomycetota</taxon>
        <taxon>Actinomycetes</taxon>
        <taxon>Pseudonocardiales</taxon>
        <taxon>Pseudonocardiaceae</taxon>
        <taxon>Amycolatopsis</taxon>
    </lineage>
</organism>
<name>A0ABP5CJS2_9PSEU</name>
<dbReference type="Proteomes" id="UP001501116">
    <property type="component" value="Unassembled WGS sequence"/>
</dbReference>
<proteinExistence type="predicted"/>
<reference evidence="2" key="1">
    <citation type="journal article" date="2019" name="Int. J. Syst. Evol. Microbiol.">
        <title>The Global Catalogue of Microorganisms (GCM) 10K type strain sequencing project: providing services to taxonomists for standard genome sequencing and annotation.</title>
        <authorList>
            <consortium name="The Broad Institute Genomics Platform"/>
            <consortium name="The Broad Institute Genome Sequencing Center for Infectious Disease"/>
            <person name="Wu L."/>
            <person name="Ma J."/>
        </authorList>
    </citation>
    <scope>NUCLEOTIDE SEQUENCE [LARGE SCALE GENOMIC DNA]</scope>
    <source>
        <strain evidence="2">JCM 14545</strain>
    </source>
</reference>
<dbReference type="RefSeq" id="WP_344420960.1">
    <property type="nucleotide sequence ID" value="NZ_BAAANN010000015.1"/>
</dbReference>
<protein>
    <recommendedName>
        <fullName evidence="3">Acetyltransferase (GNAT) family protein</fullName>
    </recommendedName>
</protein>
<dbReference type="InterPro" id="IPR016181">
    <property type="entry name" value="Acyl_CoA_acyltransferase"/>
</dbReference>
<accession>A0ABP5CJS2</accession>
<evidence type="ECO:0000313" key="2">
    <source>
        <dbReference type="Proteomes" id="UP001501116"/>
    </source>
</evidence>
<evidence type="ECO:0008006" key="3">
    <source>
        <dbReference type="Google" id="ProtNLM"/>
    </source>
</evidence>